<keyword evidence="2" id="KW-0012">Acyltransferase</keyword>
<evidence type="ECO:0000313" key="6">
    <source>
        <dbReference type="Proteomes" id="UP000628854"/>
    </source>
</evidence>
<evidence type="ECO:0000256" key="3">
    <source>
        <dbReference type="ARBA" id="ARBA00038502"/>
    </source>
</evidence>
<evidence type="ECO:0000256" key="2">
    <source>
        <dbReference type="ARBA" id="ARBA00023315"/>
    </source>
</evidence>
<dbReference type="InterPro" id="IPR051531">
    <property type="entry name" value="N-acetyltransferase"/>
</dbReference>
<evidence type="ECO:0000259" key="4">
    <source>
        <dbReference type="PROSITE" id="PS51186"/>
    </source>
</evidence>
<proteinExistence type="inferred from homology"/>
<dbReference type="RefSeq" id="WP_158084671.1">
    <property type="nucleotide sequence ID" value="NZ_BMKF01000001.1"/>
</dbReference>
<keyword evidence="6" id="KW-1185">Reference proteome</keyword>
<dbReference type="Proteomes" id="UP000628854">
    <property type="component" value="Unassembled WGS sequence"/>
</dbReference>
<feature type="domain" description="N-acetyltransferase" evidence="4">
    <location>
        <begin position="9"/>
        <end position="175"/>
    </location>
</feature>
<sequence length="189" mass="21178">MAEIISERLVLRPPAAGDAARITQLMQDRDVPWNLGRAPWPYTRKDAEEWLALSATQWAAGTEFPFIIRLRAGEEIIGSCGITHVTQDVWEMGYWLGKRHWGKGYVTEAARSVLDWARREKGCSRFISGHIEDNPASGRVLQKLGFEPVGKATHYVRARDCEVTADRYVMNAPAEIALGAASHYKRPGT</sequence>
<dbReference type="Gene3D" id="3.40.630.30">
    <property type="match status" value="1"/>
</dbReference>
<organism evidence="5 6">
    <name type="scientific">Henriciella pelagia</name>
    <dbReference type="NCBI Taxonomy" id="1977912"/>
    <lineage>
        <taxon>Bacteria</taxon>
        <taxon>Pseudomonadati</taxon>
        <taxon>Pseudomonadota</taxon>
        <taxon>Alphaproteobacteria</taxon>
        <taxon>Hyphomonadales</taxon>
        <taxon>Hyphomonadaceae</taxon>
        <taxon>Henriciella</taxon>
    </lineage>
</organism>
<dbReference type="PROSITE" id="PS51186">
    <property type="entry name" value="GNAT"/>
    <property type="match status" value="1"/>
</dbReference>
<dbReference type="InterPro" id="IPR016181">
    <property type="entry name" value="Acyl_CoA_acyltransferase"/>
</dbReference>
<dbReference type="SUPFAM" id="SSF55729">
    <property type="entry name" value="Acyl-CoA N-acyltransferases (Nat)"/>
    <property type="match status" value="1"/>
</dbReference>
<evidence type="ECO:0000313" key="5">
    <source>
        <dbReference type="EMBL" id="GGB67287.1"/>
    </source>
</evidence>
<comment type="caution">
    <text evidence="5">The sequence shown here is derived from an EMBL/GenBank/DDBJ whole genome shotgun (WGS) entry which is preliminary data.</text>
</comment>
<protein>
    <submittedName>
        <fullName evidence="5">N-acetyltransferase</fullName>
    </submittedName>
</protein>
<evidence type="ECO:0000256" key="1">
    <source>
        <dbReference type="ARBA" id="ARBA00022679"/>
    </source>
</evidence>
<name>A0ABQ1JJ44_9PROT</name>
<comment type="similarity">
    <text evidence="3">Belongs to the acetyltransferase family. RimJ subfamily.</text>
</comment>
<keyword evidence="1" id="KW-0808">Transferase</keyword>
<dbReference type="Pfam" id="PF13302">
    <property type="entry name" value="Acetyltransf_3"/>
    <property type="match status" value="1"/>
</dbReference>
<dbReference type="EMBL" id="BMKF01000001">
    <property type="protein sequence ID" value="GGB67287.1"/>
    <property type="molecule type" value="Genomic_DNA"/>
</dbReference>
<dbReference type="InterPro" id="IPR000182">
    <property type="entry name" value="GNAT_dom"/>
</dbReference>
<gene>
    <name evidence="5" type="ORF">GCM10011503_15110</name>
</gene>
<reference evidence="6" key="1">
    <citation type="journal article" date="2019" name="Int. J. Syst. Evol. Microbiol.">
        <title>The Global Catalogue of Microorganisms (GCM) 10K type strain sequencing project: providing services to taxonomists for standard genome sequencing and annotation.</title>
        <authorList>
            <consortium name="The Broad Institute Genomics Platform"/>
            <consortium name="The Broad Institute Genome Sequencing Center for Infectious Disease"/>
            <person name="Wu L."/>
            <person name="Ma J."/>
        </authorList>
    </citation>
    <scope>NUCLEOTIDE SEQUENCE [LARGE SCALE GENOMIC DNA]</scope>
    <source>
        <strain evidence="6">CGMCC 1.15928</strain>
    </source>
</reference>
<dbReference type="PANTHER" id="PTHR43792">
    <property type="entry name" value="GNAT FAMILY, PUTATIVE (AFU_ORTHOLOGUE AFUA_3G00765)-RELATED-RELATED"/>
    <property type="match status" value="1"/>
</dbReference>
<dbReference type="PANTHER" id="PTHR43792:SF8">
    <property type="entry name" value="[RIBOSOMAL PROTEIN US5]-ALANINE N-ACETYLTRANSFERASE"/>
    <property type="match status" value="1"/>
</dbReference>
<accession>A0ABQ1JJ44</accession>